<sequence>MESTVLLHVVIGGPTKTLITAAAQITFSNYFRFHMKKHVIFVTQTLIRHGLLHGSNEACHLKEIVLTKEPEPTNAQERTRACSYSKGKGCIYVKWD</sequence>
<proteinExistence type="predicted"/>
<dbReference type="EMBL" id="RDQH01000337">
    <property type="protein sequence ID" value="RXH83888.1"/>
    <property type="molecule type" value="Genomic_DNA"/>
</dbReference>
<gene>
    <name evidence="1" type="ORF">DVH24_013133</name>
</gene>
<organism evidence="1 2">
    <name type="scientific">Malus domestica</name>
    <name type="common">Apple</name>
    <name type="synonym">Pyrus malus</name>
    <dbReference type="NCBI Taxonomy" id="3750"/>
    <lineage>
        <taxon>Eukaryota</taxon>
        <taxon>Viridiplantae</taxon>
        <taxon>Streptophyta</taxon>
        <taxon>Embryophyta</taxon>
        <taxon>Tracheophyta</taxon>
        <taxon>Spermatophyta</taxon>
        <taxon>Magnoliopsida</taxon>
        <taxon>eudicotyledons</taxon>
        <taxon>Gunneridae</taxon>
        <taxon>Pentapetalae</taxon>
        <taxon>rosids</taxon>
        <taxon>fabids</taxon>
        <taxon>Rosales</taxon>
        <taxon>Rosaceae</taxon>
        <taxon>Amygdaloideae</taxon>
        <taxon>Maleae</taxon>
        <taxon>Malus</taxon>
    </lineage>
</organism>
<keyword evidence="2" id="KW-1185">Reference proteome</keyword>
<name>A0A498IJZ9_MALDO</name>
<protein>
    <submittedName>
        <fullName evidence="1">Uncharacterized protein</fullName>
    </submittedName>
</protein>
<comment type="caution">
    <text evidence="1">The sequence shown here is derived from an EMBL/GenBank/DDBJ whole genome shotgun (WGS) entry which is preliminary data.</text>
</comment>
<evidence type="ECO:0000313" key="2">
    <source>
        <dbReference type="Proteomes" id="UP000290289"/>
    </source>
</evidence>
<accession>A0A498IJZ9</accession>
<reference evidence="1 2" key="1">
    <citation type="submission" date="2018-10" db="EMBL/GenBank/DDBJ databases">
        <title>A high-quality apple genome assembly.</title>
        <authorList>
            <person name="Hu J."/>
        </authorList>
    </citation>
    <scope>NUCLEOTIDE SEQUENCE [LARGE SCALE GENOMIC DNA]</scope>
    <source>
        <strain evidence="2">cv. HFTH1</strain>
        <tissue evidence="1">Young leaf</tissue>
    </source>
</reference>
<evidence type="ECO:0000313" key="1">
    <source>
        <dbReference type="EMBL" id="RXH83888.1"/>
    </source>
</evidence>
<dbReference type="AlphaFoldDB" id="A0A498IJZ9"/>
<dbReference type="Proteomes" id="UP000290289">
    <property type="component" value="Chromosome 11"/>
</dbReference>